<dbReference type="PROSITE" id="PS00028">
    <property type="entry name" value="ZINC_FINGER_C2H2_1"/>
    <property type="match status" value="2"/>
</dbReference>
<dbReference type="Proteomes" id="UP000297245">
    <property type="component" value="Unassembled WGS sequence"/>
</dbReference>
<dbReference type="InterPro" id="IPR049627">
    <property type="entry name" value="SLX8"/>
</dbReference>
<dbReference type="PANTHER" id="PTHR47094">
    <property type="entry name" value="ELFLESS, ISOFORM B"/>
    <property type="match status" value="1"/>
</dbReference>
<dbReference type="EMBL" id="ML179080">
    <property type="protein sequence ID" value="THV02133.1"/>
    <property type="molecule type" value="Genomic_DNA"/>
</dbReference>
<organism evidence="7 8">
    <name type="scientific">Dendrothele bispora (strain CBS 962.96)</name>
    <dbReference type="NCBI Taxonomy" id="1314807"/>
    <lineage>
        <taxon>Eukaryota</taxon>
        <taxon>Fungi</taxon>
        <taxon>Dikarya</taxon>
        <taxon>Basidiomycota</taxon>
        <taxon>Agaricomycotina</taxon>
        <taxon>Agaricomycetes</taxon>
        <taxon>Agaricomycetidae</taxon>
        <taxon>Agaricales</taxon>
        <taxon>Agaricales incertae sedis</taxon>
        <taxon>Dendrothele</taxon>
    </lineage>
</organism>
<dbReference type="GO" id="GO:0006511">
    <property type="term" value="P:ubiquitin-dependent protein catabolic process"/>
    <property type="evidence" value="ECO:0007669"/>
    <property type="project" value="TreeGrafter"/>
</dbReference>
<feature type="domain" description="C2H2-type" evidence="6">
    <location>
        <begin position="62"/>
        <end position="90"/>
    </location>
</feature>
<keyword evidence="8" id="KW-1185">Reference proteome</keyword>
<evidence type="ECO:0008006" key="9">
    <source>
        <dbReference type="Google" id="ProtNLM"/>
    </source>
</evidence>
<dbReference type="AlphaFoldDB" id="A0A4S8MHH0"/>
<dbReference type="Gene3D" id="3.30.160.60">
    <property type="entry name" value="Classic Zinc Finger"/>
    <property type="match status" value="1"/>
</dbReference>
<dbReference type="Gene3D" id="3.30.40.10">
    <property type="entry name" value="Zinc/RING finger domain, C3HC4 (zinc finger)"/>
    <property type="match status" value="1"/>
</dbReference>
<name>A0A4S8MHH0_DENBC</name>
<evidence type="ECO:0000256" key="1">
    <source>
        <dbReference type="ARBA" id="ARBA00022723"/>
    </source>
</evidence>
<dbReference type="Pfam" id="PF13639">
    <property type="entry name" value="zf-RING_2"/>
    <property type="match status" value="1"/>
</dbReference>
<dbReference type="GO" id="GO:0032183">
    <property type="term" value="F:SUMO binding"/>
    <property type="evidence" value="ECO:0007669"/>
    <property type="project" value="TreeGrafter"/>
</dbReference>
<feature type="domain" description="RING-type" evidence="5">
    <location>
        <begin position="177"/>
        <end position="216"/>
    </location>
</feature>
<dbReference type="GO" id="GO:0033768">
    <property type="term" value="C:SUMO-targeted ubiquitin ligase complex"/>
    <property type="evidence" value="ECO:0007669"/>
    <property type="project" value="TreeGrafter"/>
</dbReference>
<dbReference type="PROSITE" id="PS00518">
    <property type="entry name" value="ZF_RING_1"/>
    <property type="match status" value="1"/>
</dbReference>
<dbReference type="SMART" id="SM00184">
    <property type="entry name" value="RING"/>
    <property type="match status" value="1"/>
</dbReference>
<dbReference type="GO" id="GO:0008270">
    <property type="term" value="F:zinc ion binding"/>
    <property type="evidence" value="ECO:0007669"/>
    <property type="project" value="UniProtKB-KW"/>
</dbReference>
<accession>A0A4S8MHH0</accession>
<evidence type="ECO:0000256" key="4">
    <source>
        <dbReference type="PROSITE-ProRule" id="PRU00042"/>
    </source>
</evidence>
<evidence type="ECO:0000256" key="2">
    <source>
        <dbReference type="ARBA" id="ARBA00022771"/>
    </source>
</evidence>
<dbReference type="InterPro" id="IPR013087">
    <property type="entry name" value="Znf_C2H2_type"/>
</dbReference>
<gene>
    <name evidence="7" type="ORF">K435DRAFT_653973</name>
</gene>
<evidence type="ECO:0000259" key="5">
    <source>
        <dbReference type="PROSITE" id="PS50089"/>
    </source>
</evidence>
<dbReference type="GO" id="GO:0140082">
    <property type="term" value="F:SUMO-ubiquitin ligase activity"/>
    <property type="evidence" value="ECO:0007669"/>
    <property type="project" value="TreeGrafter"/>
</dbReference>
<dbReference type="GO" id="GO:0061630">
    <property type="term" value="F:ubiquitin protein ligase activity"/>
    <property type="evidence" value="ECO:0007669"/>
    <property type="project" value="InterPro"/>
</dbReference>
<dbReference type="PROSITE" id="PS50089">
    <property type="entry name" value="ZF_RING_2"/>
    <property type="match status" value="1"/>
</dbReference>
<keyword evidence="1" id="KW-0479">Metal-binding</keyword>
<evidence type="ECO:0000256" key="3">
    <source>
        <dbReference type="ARBA" id="ARBA00022833"/>
    </source>
</evidence>
<dbReference type="InterPro" id="IPR036236">
    <property type="entry name" value="Znf_C2H2_sf"/>
</dbReference>
<dbReference type="InterPro" id="IPR013083">
    <property type="entry name" value="Znf_RING/FYVE/PHD"/>
</dbReference>
<dbReference type="PANTHER" id="PTHR47094:SF1">
    <property type="entry name" value="RING-TYPE E3 UBIQUITIN TRANSFERASE"/>
    <property type="match status" value="1"/>
</dbReference>
<evidence type="ECO:0000259" key="6">
    <source>
        <dbReference type="PROSITE" id="PS50157"/>
    </source>
</evidence>
<dbReference type="PROSITE" id="PS50157">
    <property type="entry name" value="ZINC_FINGER_C2H2_2"/>
    <property type="match status" value="1"/>
</dbReference>
<dbReference type="InterPro" id="IPR001841">
    <property type="entry name" value="Znf_RING"/>
</dbReference>
<dbReference type="InterPro" id="IPR017907">
    <property type="entry name" value="Znf_RING_CS"/>
</dbReference>
<evidence type="ECO:0000313" key="7">
    <source>
        <dbReference type="EMBL" id="THV02133.1"/>
    </source>
</evidence>
<dbReference type="SUPFAM" id="SSF57667">
    <property type="entry name" value="beta-beta-alpha zinc fingers"/>
    <property type="match status" value="1"/>
</dbReference>
<dbReference type="SUPFAM" id="SSF57850">
    <property type="entry name" value="RING/U-box"/>
    <property type="match status" value="1"/>
</dbReference>
<protein>
    <recommendedName>
        <fullName evidence="9">RING-type domain-containing protein</fullName>
    </recommendedName>
</protein>
<keyword evidence="3" id="KW-0862">Zinc</keyword>
<proteinExistence type="predicted"/>
<reference evidence="7 8" key="1">
    <citation type="journal article" date="2019" name="Nat. Ecol. Evol.">
        <title>Megaphylogeny resolves global patterns of mushroom evolution.</title>
        <authorList>
            <person name="Varga T."/>
            <person name="Krizsan K."/>
            <person name="Foldi C."/>
            <person name="Dima B."/>
            <person name="Sanchez-Garcia M."/>
            <person name="Sanchez-Ramirez S."/>
            <person name="Szollosi G.J."/>
            <person name="Szarkandi J.G."/>
            <person name="Papp V."/>
            <person name="Albert L."/>
            <person name="Andreopoulos W."/>
            <person name="Angelini C."/>
            <person name="Antonin V."/>
            <person name="Barry K.W."/>
            <person name="Bougher N.L."/>
            <person name="Buchanan P."/>
            <person name="Buyck B."/>
            <person name="Bense V."/>
            <person name="Catcheside P."/>
            <person name="Chovatia M."/>
            <person name="Cooper J."/>
            <person name="Damon W."/>
            <person name="Desjardin D."/>
            <person name="Finy P."/>
            <person name="Geml J."/>
            <person name="Haridas S."/>
            <person name="Hughes K."/>
            <person name="Justo A."/>
            <person name="Karasinski D."/>
            <person name="Kautmanova I."/>
            <person name="Kiss B."/>
            <person name="Kocsube S."/>
            <person name="Kotiranta H."/>
            <person name="LaButti K.M."/>
            <person name="Lechner B.E."/>
            <person name="Liimatainen K."/>
            <person name="Lipzen A."/>
            <person name="Lukacs Z."/>
            <person name="Mihaltcheva S."/>
            <person name="Morgado L.N."/>
            <person name="Niskanen T."/>
            <person name="Noordeloos M.E."/>
            <person name="Ohm R.A."/>
            <person name="Ortiz-Santana B."/>
            <person name="Ovrebo C."/>
            <person name="Racz N."/>
            <person name="Riley R."/>
            <person name="Savchenko A."/>
            <person name="Shiryaev A."/>
            <person name="Soop K."/>
            <person name="Spirin V."/>
            <person name="Szebenyi C."/>
            <person name="Tomsovsky M."/>
            <person name="Tulloss R.E."/>
            <person name="Uehling J."/>
            <person name="Grigoriev I.V."/>
            <person name="Vagvolgyi C."/>
            <person name="Papp T."/>
            <person name="Martin F.M."/>
            <person name="Miettinen O."/>
            <person name="Hibbett D.S."/>
            <person name="Nagy L.G."/>
        </authorList>
    </citation>
    <scope>NUCLEOTIDE SEQUENCE [LARGE SCALE GENOMIC DNA]</scope>
    <source>
        <strain evidence="7 8">CBS 962.96</strain>
    </source>
</reference>
<keyword evidence="2 4" id="KW-0863">Zinc-finger</keyword>
<evidence type="ECO:0000313" key="8">
    <source>
        <dbReference type="Proteomes" id="UP000297245"/>
    </source>
</evidence>
<sequence>MDFEPLGFHSYCALCDDYFQDHFTRARHVENSPNHPQCSLCGCRFLNKNLLRNHKVMAPHHHYCRVCDKDFYSSGDLQVHLDTIHLDDDSDEDMDDEEYERREKELLPEGWEDERTLELYPDGNYEDSYKEEILKDDLEDGPFEFGCEADTEEDDEFFYGWEGDEVVKLEITDKFTCPMCLEEDPKTVCTTTCGHLFCAQCIVGALKYTETCPICDEYAEVCGLRRVYVSENH</sequence>
<dbReference type="SMART" id="SM00355">
    <property type="entry name" value="ZnF_C2H2"/>
    <property type="match status" value="3"/>
</dbReference>
<dbReference type="OrthoDB" id="6270329at2759"/>